<sequence>MALDTHHEADKDKVGLTAELNKSLALAQSKAEEVPALREKTEQLQGQLLQLVGERPIDKGNNN</sequence>
<evidence type="ECO:0000313" key="2">
    <source>
        <dbReference type="Proteomes" id="UP000287563"/>
    </source>
</evidence>
<gene>
    <name evidence="1" type="ORF">EDI28_25070</name>
</gene>
<evidence type="ECO:0000313" key="1">
    <source>
        <dbReference type="EMBL" id="RWX52862.1"/>
    </source>
</evidence>
<name>A0A3S3UHY0_9GAMM</name>
<dbReference type="EMBL" id="RJLM01000024">
    <property type="protein sequence ID" value="RWX52862.1"/>
    <property type="molecule type" value="Genomic_DNA"/>
</dbReference>
<keyword evidence="2" id="KW-1185">Reference proteome</keyword>
<reference evidence="1 2" key="1">
    <citation type="submission" date="2018-11" db="EMBL/GenBank/DDBJ databases">
        <title>Photobacterium sp. BEI247 sp. nov., a marine bacterium isolated from Yongle Blue Hole in the South China Sea.</title>
        <authorList>
            <person name="Wang X."/>
        </authorList>
    </citation>
    <scope>NUCLEOTIDE SEQUENCE [LARGE SCALE GENOMIC DNA]</scope>
    <source>
        <strain evidence="2">BEI247</strain>
    </source>
</reference>
<protein>
    <submittedName>
        <fullName evidence="1">Uncharacterized protein</fullName>
    </submittedName>
</protein>
<accession>A0A3S3UHY0</accession>
<organism evidence="1 2">
    <name type="scientific">Photobacterium chitinilyticum</name>
    <dbReference type="NCBI Taxonomy" id="2485123"/>
    <lineage>
        <taxon>Bacteria</taxon>
        <taxon>Pseudomonadati</taxon>
        <taxon>Pseudomonadota</taxon>
        <taxon>Gammaproteobacteria</taxon>
        <taxon>Vibrionales</taxon>
        <taxon>Vibrionaceae</taxon>
        <taxon>Photobacterium</taxon>
    </lineage>
</organism>
<dbReference type="RefSeq" id="WP_128786558.1">
    <property type="nucleotide sequence ID" value="NZ_RJLM01000024.1"/>
</dbReference>
<dbReference type="AlphaFoldDB" id="A0A3S3UHY0"/>
<comment type="caution">
    <text evidence="1">The sequence shown here is derived from an EMBL/GenBank/DDBJ whole genome shotgun (WGS) entry which is preliminary data.</text>
</comment>
<proteinExistence type="predicted"/>
<dbReference type="Proteomes" id="UP000287563">
    <property type="component" value="Unassembled WGS sequence"/>
</dbReference>